<dbReference type="PANTHER" id="PTHR42723">
    <property type="entry name" value="CHLOROPHYLL SYNTHASE"/>
    <property type="match status" value="1"/>
</dbReference>
<keyword evidence="7" id="KW-1185">Reference proteome</keyword>
<dbReference type="InterPro" id="IPR000537">
    <property type="entry name" value="UbiA_prenyltransferase"/>
</dbReference>
<keyword evidence="6" id="KW-0808">Transferase</keyword>
<sequence>MVQLIADLKNEIIQIPTRRGLLYHVYSLFLLTYSDINAVIIPQSIFALSTFYSHHDLVITERTVPLGTVSTAWRLVQMLTWLWLHLIILDLSNQRLPDSVAEDSINKPWRPIPAKRLSPTEARTMLLCAIPTAMVFSLVGTGQTAFVPSATLICLSWLYNDLEGSSVSLVARNVLNALGLTCFGWGALASLAGPGAQLAMPWAAVWMAITASIIFTTIHVQDFRDEEGDRQRGRRTIALLFEPAVARGSCVVFVLLWSVAVPAFWVFKKTPHATLAAESGPTCVVKIETIVQIQTRHRIHPRTKEMAKCQNTCLILPGTIPCLVLYFQNYHVNSL</sequence>
<reference evidence="6 7" key="2">
    <citation type="submission" date="2015-05" db="EMBL/GenBank/DDBJ databases">
        <authorList>
            <person name="Morales-Cruz A."/>
            <person name="Amrine K.C."/>
            <person name="Cantu D."/>
        </authorList>
    </citation>
    <scope>NUCLEOTIDE SEQUENCE [LARGE SCALE GENOMIC DNA]</scope>
    <source>
        <strain evidence="6">DA912</strain>
    </source>
</reference>
<dbReference type="AlphaFoldDB" id="A0A0G2FWX9"/>
<feature type="transmembrane region" description="Helical" evidence="5">
    <location>
        <begin position="21"/>
        <end position="52"/>
    </location>
</feature>
<feature type="transmembrane region" description="Helical" evidence="5">
    <location>
        <begin position="199"/>
        <end position="223"/>
    </location>
</feature>
<name>A0A0G2FWX9_9PEZI</name>
<dbReference type="Pfam" id="PF01040">
    <property type="entry name" value="UbiA"/>
    <property type="match status" value="1"/>
</dbReference>
<gene>
    <name evidence="6" type="ORF">UCDDA912_g01373</name>
</gene>
<evidence type="ECO:0000313" key="6">
    <source>
        <dbReference type="EMBL" id="KKY38536.1"/>
    </source>
</evidence>
<evidence type="ECO:0000256" key="2">
    <source>
        <dbReference type="ARBA" id="ARBA00022692"/>
    </source>
</evidence>
<keyword evidence="3 5" id="KW-1133">Transmembrane helix</keyword>
<reference evidence="6 7" key="1">
    <citation type="submission" date="2015-05" db="EMBL/GenBank/DDBJ databases">
        <title>Distinctive expansion of gene families associated with plant cell wall degradation and secondary metabolism in the genomes of grapevine trunk pathogens.</title>
        <authorList>
            <person name="Lawrence D.P."/>
            <person name="Travadon R."/>
            <person name="Rolshausen P.E."/>
            <person name="Baumgartner K."/>
        </authorList>
    </citation>
    <scope>NUCLEOTIDE SEQUENCE [LARGE SCALE GENOMIC DNA]</scope>
    <source>
        <strain evidence="6">DA912</strain>
    </source>
</reference>
<feature type="transmembrane region" description="Helical" evidence="5">
    <location>
        <begin position="244"/>
        <end position="267"/>
    </location>
</feature>
<feature type="transmembrane region" description="Helical" evidence="5">
    <location>
        <begin position="72"/>
        <end position="89"/>
    </location>
</feature>
<dbReference type="OrthoDB" id="434972at2759"/>
<evidence type="ECO:0000256" key="3">
    <source>
        <dbReference type="ARBA" id="ARBA00022989"/>
    </source>
</evidence>
<dbReference type="PANTHER" id="PTHR42723:SF1">
    <property type="entry name" value="CHLOROPHYLL SYNTHASE, CHLOROPLASTIC"/>
    <property type="match status" value="1"/>
</dbReference>
<evidence type="ECO:0000256" key="1">
    <source>
        <dbReference type="ARBA" id="ARBA00004141"/>
    </source>
</evidence>
<protein>
    <submittedName>
        <fullName evidence="6">Putative prenyltransferase</fullName>
    </submittedName>
</protein>
<feature type="transmembrane region" description="Helical" evidence="5">
    <location>
        <begin position="122"/>
        <end position="139"/>
    </location>
</feature>
<dbReference type="STRING" id="1214573.A0A0G2FWX9"/>
<dbReference type="GO" id="GO:0016020">
    <property type="term" value="C:membrane"/>
    <property type="evidence" value="ECO:0007669"/>
    <property type="project" value="UniProtKB-SubCell"/>
</dbReference>
<dbReference type="EMBL" id="LCUC01000056">
    <property type="protein sequence ID" value="KKY38536.1"/>
    <property type="molecule type" value="Genomic_DNA"/>
</dbReference>
<comment type="subcellular location">
    <subcellularLocation>
        <location evidence="1">Membrane</location>
        <topology evidence="1">Multi-pass membrane protein</topology>
    </subcellularLocation>
</comment>
<dbReference type="GO" id="GO:0016765">
    <property type="term" value="F:transferase activity, transferring alkyl or aryl (other than methyl) groups"/>
    <property type="evidence" value="ECO:0007669"/>
    <property type="project" value="InterPro"/>
</dbReference>
<evidence type="ECO:0000256" key="5">
    <source>
        <dbReference type="SAM" id="Phobius"/>
    </source>
</evidence>
<accession>A0A0G2FWX9</accession>
<keyword evidence="4 5" id="KW-0472">Membrane</keyword>
<organism evidence="6 7">
    <name type="scientific">Diaporthe ampelina</name>
    <dbReference type="NCBI Taxonomy" id="1214573"/>
    <lineage>
        <taxon>Eukaryota</taxon>
        <taxon>Fungi</taxon>
        <taxon>Dikarya</taxon>
        <taxon>Ascomycota</taxon>
        <taxon>Pezizomycotina</taxon>
        <taxon>Sordariomycetes</taxon>
        <taxon>Sordariomycetidae</taxon>
        <taxon>Diaporthales</taxon>
        <taxon>Diaporthaceae</taxon>
        <taxon>Diaporthe</taxon>
    </lineage>
</organism>
<keyword evidence="2 5" id="KW-0812">Transmembrane</keyword>
<dbReference type="CDD" id="cd13965">
    <property type="entry name" value="PT_UbiA_3"/>
    <property type="match status" value="1"/>
</dbReference>
<comment type="caution">
    <text evidence="6">The sequence shown here is derived from an EMBL/GenBank/DDBJ whole genome shotgun (WGS) entry which is preliminary data.</text>
</comment>
<dbReference type="InterPro" id="IPR050475">
    <property type="entry name" value="Prenyltransferase_related"/>
</dbReference>
<feature type="transmembrane region" description="Helical" evidence="5">
    <location>
        <begin position="174"/>
        <end position="193"/>
    </location>
</feature>
<evidence type="ECO:0000256" key="4">
    <source>
        <dbReference type="ARBA" id="ARBA00023136"/>
    </source>
</evidence>
<dbReference type="Proteomes" id="UP000034680">
    <property type="component" value="Unassembled WGS sequence"/>
</dbReference>
<proteinExistence type="predicted"/>
<evidence type="ECO:0000313" key="7">
    <source>
        <dbReference type="Proteomes" id="UP000034680"/>
    </source>
</evidence>